<dbReference type="Gene3D" id="1.10.238.10">
    <property type="entry name" value="EF-hand"/>
    <property type="match status" value="1"/>
</dbReference>
<dbReference type="EMBL" id="HBGA01013153">
    <property type="protein sequence ID" value="CAD8994015.1"/>
    <property type="molecule type" value="Transcribed_RNA"/>
</dbReference>
<dbReference type="PROSITE" id="PS50004">
    <property type="entry name" value="C2"/>
    <property type="match status" value="1"/>
</dbReference>
<dbReference type="SMART" id="SM00239">
    <property type="entry name" value="C2"/>
    <property type="match status" value="1"/>
</dbReference>
<feature type="region of interest" description="Disordered" evidence="2">
    <location>
        <begin position="197"/>
        <end position="237"/>
    </location>
</feature>
<name>A0A7S1HXK5_9EUGL</name>
<evidence type="ECO:0000259" key="3">
    <source>
        <dbReference type="PROSITE" id="PS50004"/>
    </source>
</evidence>
<feature type="compositionally biased region" description="Polar residues" evidence="2">
    <location>
        <begin position="206"/>
        <end position="215"/>
    </location>
</feature>
<dbReference type="InterPro" id="IPR035892">
    <property type="entry name" value="C2_domain_sf"/>
</dbReference>
<protein>
    <recommendedName>
        <fullName evidence="6">Calmodulin</fullName>
    </recommendedName>
</protein>
<feature type="domain" description="EF-hand" evidence="4">
    <location>
        <begin position="272"/>
        <end position="307"/>
    </location>
</feature>
<dbReference type="InterPro" id="IPR018247">
    <property type="entry name" value="EF_Hand_1_Ca_BS"/>
</dbReference>
<evidence type="ECO:0000313" key="5">
    <source>
        <dbReference type="EMBL" id="CAD8994015.1"/>
    </source>
</evidence>
<dbReference type="InterPro" id="IPR002048">
    <property type="entry name" value="EF_hand_dom"/>
</dbReference>
<evidence type="ECO:0000256" key="1">
    <source>
        <dbReference type="ARBA" id="ARBA00022837"/>
    </source>
</evidence>
<dbReference type="CDD" id="cd00030">
    <property type="entry name" value="C2"/>
    <property type="match status" value="1"/>
</dbReference>
<gene>
    <name evidence="5" type="ORF">EGYM00392_LOCUS5065</name>
</gene>
<feature type="domain" description="C2" evidence="3">
    <location>
        <begin position="9"/>
        <end position="142"/>
    </location>
</feature>
<dbReference type="AlphaFoldDB" id="A0A7S1HXK5"/>
<dbReference type="PROSITE" id="PS50222">
    <property type="entry name" value="EF_HAND_2"/>
    <property type="match status" value="1"/>
</dbReference>
<accession>A0A7S1HXK5</accession>
<dbReference type="InterPro" id="IPR011992">
    <property type="entry name" value="EF-hand-dom_pair"/>
</dbReference>
<sequence>MTPINASFDKEAQEWELMKNAIITGGAVTLHVMKASRVPPTDFCTCCLSIIRSGYCDAYVKVSVENDKRKNPFSARTVTIQNHTDPVFSQRFHVTLTDVRSNVLRLELWDKDVFGDELIGYTRIKVWDAIHLIRDDPKIMTMGLDGKMLRIQYRLTSASKKYDIEEHGTSIYVALTAEHNKAILARAQDVMHRQLQANGSPKMDSSLASTNSSPIDSLGHTKPHANRSPREQAAKPQTITVAQRIATSQGRPVTAQSLVKKSIPDSVPALMKNDARIKAEFRKFDIDGNGVIDHTELQLVFDRVQSLGLLEEGHNLRKLCSELGYGVDCKITYPQFAQLMSKVMPLLTADHIPDVLTLADPGADAGQKQKTKAQ</sequence>
<organism evidence="5">
    <name type="scientific">Eutreptiella gymnastica</name>
    <dbReference type="NCBI Taxonomy" id="73025"/>
    <lineage>
        <taxon>Eukaryota</taxon>
        <taxon>Discoba</taxon>
        <taxon>Euglenozoa</taxon>
        <taxon>Euglenida</taxon>
        <taxon>Spirocuta</taxon>
        <taxon>Euglenophyceae</taxon>
        <taxon>Eutreptiales</taxon>
        <taxon>Eutreptiaceae</taxon>
        <taxon>Eutreptiella</taxon>
    </lineage>
</organism>
<evidence type="ECO:0000256" key="2">
    <source>
        <dbReference type="SAM" id="MobiDB-lite"/>
    </source>
</evidence>
<proteinExistence type="predicted"/>
<evidence type="ECO:0000259" key="4">
    <source>
        <dbReference type="PROSITE" id="PS50222"/>
    </source>
</evidence>
<keyword evidence="1" id="KW-0106">Calcium</keyword>
<dbReference type="SUPFAM" id="SSF49562">
    <property type="entry name" value="C2 domain (Calcium/lipid-binding domain, CaLB)"/>
    <property type="match status" value="1"/>
</dbReference>
<dbReference type="PROSITE" id="PS00018">
    <property type="entry name" value="EF_HAND_1"/>
    <property type="match status" value="1"/>
</dbReference>
<dbReference type="GO" id="GO:0005509">
    <property type="term" value="F:calcium ion binding"/>
    <property type="evidence" value="ECO:0007669"/>
    <property type="project" value="InterPro"/>
</dbReference>
<dbReference type="SUPFAM" id="SSF47473">
    <property type="entry name" value="EF-hand"/>
    <property type="match status" value="1"/>
</dbReference>
<dbReference type="InterPro" id="IPR000008">
    <property type="entry name" value="C2_dom"/>
</dbReference>
<dbReference type="Pfam" id="PF00168">
    <property type="entry name" value="C2"/>
    <property type="match status" value="1"/>
</dbReference>
<reference evidence="5" key="1">
    <citation type="submission" date="2021-01" db="EMBL/GenBank/DDBJ databases">
        <authorList>
            <person name="Corre E."/>
            <person name="Pelletier E."/>
            <person name="Niang G."/>
            <person name="Scheremetjew M."/>
            <person name="Finn R."/>
            <person name="Kale V."/>
            <person name="Holt S."/>
            <person name="Cochrane G."/>
            <person name="Meng A."/>
            <person name="Brown T."/>
            <person name="Cohen L."/>
        </authorList>
    </citation>
    <scope>NUCLEOTIDE SEQUENCE</scope>
    <source>
        <strain evidence="5">NIES-381</strain>
    </source>
</reference>
<evidence type="ECO:0008006" key="6">
    <source>
        <dbReference type="Google" id="ProtNLM"/>
    </source>
</evidence>
<dbReference type="Gene3D" id="2.60.40.150">
    <property type="entry name" value="C2 domain"/>
    <property type="match status" value="1"/>
</dbReference>